<organism evidence="14 15">
    <name type="scientific">Aquatica leii</name>
    <dbReference type="NCBI Taxonomy" id="1421715"/>
    <lineage>
        <taxon>Eukaryota</taxon>
        <taxon>Metazoa</taxon>
        <taxon>Ecdysozoa</taxon>
        <taxon>Arthropoda</taxon>
        <taxon>Hexapoda</taxon>
        <taxon>Insecta</taxon>
        <taxon>Pterygota</taxon>
        <taxon>Neoptera</taxon>
        <taxon>Endopterygota</taxon>
        <taxon>Coleoptera</taxon>
        <taxon>Polyphaga</taxon>
        <taxon>Elateriformia</taxon>
        <taxon>Elateroidea</taxon>
        <taxon>Lampyridae</taxon>
        <taxon>Luciolinae</taxon>
        <taxon>Aquatica</taxon>
    </lineage>
</organism>
<dbReference type="InterPro" id="IPR050888">
    <property type="entry name" value="ZnF_C2H2-type_TF"/>
</dbReference>
<feature type="binding site" evidence="11">
    <location>
        <position position="48"/>
    </location>
    <ligand>
        <name>Zn(2+)</name>
        <dbReference type="ChEBI" id="CHEBI:29105"/>
    </ligand>
</feature>
<keyword evidence="5 10" id="KW-0863">Zinc-finger</keyword>
<keyword evidence="6 11" id="KW-0862">Zinc</keyword>
<feature type="domain" description="C2H2-type" evidence="12">
    <location>
        <begin position="249"/>
        <end position="277"/>
    </location>
</feature>
<feature type="domain" description="C2H2-type" evidence="12">
    <location>
        <begin position="191"/>
        <end position="220"/>
    </location>
</feature>
<dbReference type="Pfam" id="PF07776">
    <property type="entry name" value="zf-AD"/>
    <property type="match status" value="1"/>
</dbReference>
<keyword evidence="3 11" id="KW-0479">Metal-binding</keyword>
<dbReference type="PROSITE" id="PS50157">
    <property type="entry name" value="ZINC_FINGER_C2H2_2"/>
    <property type="match status" value="7"/>
</dbReference>
<dbReference type="GO" id="GO:0008270">
    <property type="term" value="F:zinc ion binding"/>
    <property type="evidence" value="ECO:0007669"/>
    <property type="project" value="UniProtKB-UniRule"/>
</dbReference>
<dbReference type="InterPro" id="IPR012934">
    <property type="entry name" value="Znf_AD"/>
</dbReference>
<evidence type="ECO:0000313" key="14">
    <source>
        <dbReference type="EMBL" id="KAK4883121.1"/>
    </source>
</evidence>
<feature type="domain" description="C2H2-type" evidence="12">
    <location>
        <begin position="277"/>
        <end position="304"/>
    </location>
</feature>
<evidence type="ECO:0000256" key="7">
    <source>
        <dbReference type="ARBA" id="ARBA00023015"/>
    </source>
</evidence>
<evidence type="ECO:0000256" key="1">
    <source>
        <dbReference type="ARBA" id="ARBA00004123"/>
    </source>
</evidence>
<protein>
    <submittedName>
        <fullName evidence="14">Uncharacterized protein</fullName>
    </submittedName>
</protein>
<dbReference type="SUPFAM" id="SSF57716">
    <property type="entry name" value="Glucocorticoid receptor-like (DNA-binding domain)"/>
    <property type="match status" value="1"/>
</dbReference>
<evidence type="ECO:0000256" key="10">
    <source>
        <dbReference type="PROSITE-ProRule" id="PRU00042"/>
    </source>
</evidence>
<keyword evidence="9" id="KW-0539">Nucleus</keyword>
<dbReference type="SMART" id="SM00868">
    <property type="entry name" value="zf-AD"/>
    <property type="match status" value="2"/>
</dbReference>
<dbReference type="SMART" id="SM00355">
    <property type="entry name" value="ZnF_C2H2"/>
    <property type="match status" value="7"/>
</dbReference>
<evidence type="ECO:0000256" key="8">
    <source>
        <dbReference type="ARBA" id="ARBA00023163"/>
    </source>
</evidence>
<gene>
    <name evidence="14" type="ORF">RN001_006440</name>
</gene>
<keyword evidence="8" id="KW-0804">Transcription</keyword>
<dbReference type="Proteomes" id="UP001353858">
    <property type="component" value="Unassembled WGS sequence"/>
</dbReference>
<dbReference type="AlphaFoldDB" id="A0AAN7PIK5"/>
<evidence type="ECO:0000256" key="4">
    <source>
        <dbReference type="ARBA" id="ARBA00022737"/>
    </source>
</evidence>
<dbReference type="PROSITE" id="PS00028">
    <property type="entry name" value="ZINC_FINGER_C2H2_1"/>
    <property type="match status" value="7"/>
</dbReference>
<comment type="subcellular location">
    <subcellularLocation>
        <location evidence="1">Nucleus</location>
    </subcellularLocation>
</comment>
<evidence type="ECO:0000313" key="15">
    <source>
        <dbReference type="Proteomes" id="UP001353858"/>
    </source>
</evidence>
<evidence type="ECO:0000259" key="13">
    <source>
        <dbReference type="PROSITE" id="PS51915"/>
    </source>
</evidence>
<keyword evidence="15" id="KW-1185">Reference proteome</keyword>
<evidence type="ECO:0000256" key="11">
    <source>
        <dbReference type="PROSITE-ProRule" id="PRU01263"/>
    </source>
</evidence>
<feature type="domain" description="C2H2-type" evidence="12">
    <location>
        <begin position="333"/>
        <end position="360"/>
    </location>
</feature>
<dbReference type="InterPro" id="IPR013087">
    <property type="entry name" value="Znf_C2H2_type"/>
</dbReference>
<feature type="binding site" evidence="11">
    <location>
        <position position="51"/>
    </location>
    <ligand>
        <name>Zn(2+)</name>
        <dbReference type="ChEBI" id="CHEBI:29105"/>
    </ligand>
</feature>
<evidence type="ECO:0000256" key="6">
    <source>
        <dbReference type="ARBA" id="ARBA00022833"/>
    </source>
</evidence>
<dbReference type="GO" id="GO:0006355">
    <property type="term" value="P:regulation of DNA-templated transcription"/>
    <property type="evidence" value="ECO:0007669"/>
    <property type="project" value="UniProtKB-ARBA"/>
</dbReference>
<proteinExistence type="inferred from homology"/>
<evidence type="ECO:0000259" key="12">
    <source>
        <dbReference type="PROSITE" id="PS50157"/>
    </source>
</evidence>
<dbReference type="PROSITE" id="PS51915">
    <property type="entry name" value="ZAD"/>
    <property type="match status" value="1"/>
</dbReference>
<feature type="binding site" evidence="11">
    <location>
        <position position="5"/>
    </location>
    <ligand>
        <name>Zn(2+)</name>
        <dbReference type="ChEBI" id="CHEBI:29105"/>
    </ligand>
</feature>
<dbReference type="Gene3D" id="3.30.160.60">
    <property type="entry name" value="Classic Zinc Finger"/>
    <property type="match status" value="6"/>
</dbReference>
<dbReference type="InterPro" id="IPR036236">
    <property type="entry name" value="Znf_C2H2_sf"/>
</dbReference>
<feature type="domain" description="C2H2-type" evidence="12">
    <location>
        <begin position="361"/>
        <end position="386"/>
    </location>
</feature>
<feature type="binding site" evidence="11">
    <location>
        <position position="8"/>
    </location>
    <ligand>
        <name>Zn(2+)</name>
        <dbReference type="ChEBI" id="CHEBI:29105"/>
    </ligand>
</feature>
<reference evidence="15" key="1">
    <citation type="submission" date="2023-01" db="EMBL/GenBank/DDBJ databases">
        <title>Key to firefly adult light organ development and bioluminescence: homeobox transcription factors regulate luciferase expression and transportation to peroxisome.</title>
        <authorList>
            <person name="Fu X."/>
        </authorList>
    </citation>
    <scope>NUCLEOTIDE SEQUENCE [LARGE SCALE GENOMIC DNA]</scope>
</reference>
<dbReference type="FunFam" id="3.30.160.60:FF:000065">
    <property type="entry name" value="B-cell CLL/lymphoma 6, member B"/>
    <property type="match status" value="1"/>
</dbReference>
<dbReference type="PANTHER" id="PTHR24406">
    <property type="entry name" value="TRANSCRIPTIONAL REPRESSOR CTCFL-RELATED"/>
    <property type="match status" value="1"/>
</dbReference>
<dbReference type="Pfam" id="PF00096">
    <property type="entry name" value="zf-C2H2"/>
    <property type="match status" value="6"/>
</dbReference>
<dbReference type="FunFam" id="3.30.160.60:FF:002343">
    <property type="entry name" value="Zinc finger protein 33A"/>
    <property type="match status" value="1"/>
</dbReference>
<feature type="domain" description="C2H2-type" evidence="12">
    <location>
        <begin position="305"/>
        <end position="332"/>
    </location>
</feature>
<comment type="caution">
    <text evidence="14">The sequence shown here is derived from an EMBL/GenBank/DDBJ whole genome shotgun (WGS) entry which is preliminary data.</text>
</comment>
<accession>A0AAN7PIK5</accession>
<feature type="domain" description="ZAD" evidence="13">
    <location>
        <begin position="3"/>
        <end position="75"/>
    </location>
</feature>
<feature type="domain" description="C2H2-type" evidence="12">
    <location>
        <begin position="221"/>
        <end position="248"/>
    </location>
</feature>
<dbReference type="GO" id="GO:0005634">
    <property type="term" value="C:nucleus"/>
    <property type="evidence" value="ECO:0007669"/>
    <property type="project" value="UniProtKB-SubCell"/>
</dbReference>
<dbReference type="SUPFAM" id="SSF57667">
    <property type="entry name" value="beta-beta-alpha zinc fingers"/>
    <property type="match status" value="4"/>
</dbReference>
<keyword evidence="7" id="KW-0805">Transcription regulation</keyword>
<dbReference type="FunFam" id="3.30.160.60:FF:000193">
    <property type="entry name" value="Zinc finger protein 300"/>
    <property type="match status" value="1"/>
</dbReference>
<evidence type="ECO:0000256" key="5">
    <source>
        <dbReference type="ARBA" id="ARBA00022771"/>
    </source>
</evidence>
<dbReference type="EMBL" id="JARPUR010000002">
    <property type="protein sequence ID" value="KAK4883121.1"/>
    <property type="molecule type" value="Genomic_DNA"/>
</dbReference>
<evidence type="ECO:0000256" key="9">
    <source>
        <dbReference type="ARBA" id="ARBA00023242"/>
    </source>
</evidence>
<name>A0AAN7PIK5_9COLE</name>
<evidence type="ECO:0000256" key="3">
    <source>
        <dbReference type="ARBA" id="ARBA00022723"/>
    </source>
</evidence>
<evidence type="ECO:0000256" key="2">
    <source>
        <dbReference type="ARBA" id="ARBA00006991"/>
    </source>
</evidence>
<keyword evidence="4" id="KW-0677">Repeat</keyword>
<comment type="similarity">
    <text evidence="2">Belongs to the krueppel C2H2-type zinc-finger protein family.</text>
</comment>
<sequence length="389" mass="45416">MQEYCRLCQENLGTINIVDNDEFISKVFQCSNIKINDEQMQVFPKSVCNRCHLNIEEIFNFIKQIQLTNRRLYDHFIYPEKLQSTTDKVSAFHNKANDLETHSDTSNDETTFNDDIAHKYLEVQYDNSVEDEDSSNICDKVEIRNNVEDSVVDNSVNFQISLSDEDNSTSESLDNDFDEKELKKAKCRNLFPCTYDNCSKVYTSSYSFRTHLMKHEGTTPFLCVTCGKGFTTKNSLNCHEKIHAKVKAYVCTECNIRFSVSSNLRAHQKKHHEGIRYYCSQCPLVYISKSSLERHEMVHTGIKEYKCGMCKAAFYTNKELKKHERYHQGLRLYKCEECFKTFFEKHHLTIHIRGHTGERPYKCKIAGCGKSFTESQKLTRHLKARHPLI</sequence>